<protein>
    <submittedName>
        <fullName evidence="1">Uncharacterized protein</fullName>
    </submittedName>
</protein>
<evidence type="ECO:0000313" key="2">
    <source>
        <dbReference type="Proteomes" id="UP001412067"/>
    </source>
</evidence>
<name>A0ABR2M695_9ASPA</name>
<accession>A0ABR2M695</accession>
<keyword evidence="2" id="KW-1185">Reference proteome</keyword>
<dbReference type="EMBL" id="JBBWWR010000012">
    <property type="protein sequence ID" value="KAK8959340.1"/>
    <property type="molecule type" value="Genomic_DNA"/>
</dbReference>
<evidence type="ECO:0000313" key="1">
    <source>
        <dbReference type="EMBL" id="KAK8959340.1"/>
    </source>
</evidence>
<proteinExistence type="predicted"/>
<dbReference type="Proteomes" id="UP001412067">
    <property type="component" value="Unassembled WGS sequence"/>
</dbReference>
<organism evidence="1 2">
    <name type="scientific">Platanthera guangdongensis</name>
    <dbReference type="NCBI Taxonomy" id="2320717"/>
    <lineage>
        <taxon>Eukaryota</taxon>
        <taxon>Viridiplantae</taxon>
        <taxon>Streptophyta</taxon>
        <taxon>Embryophyta</taxon>
        <taxon>Tracheophyta</taxon>
        <taxon>Spermatophyta</taxon>
        <taxon>Magnoliopsida</taxon>
        <taxon>Liliopsida</taxon>
        <taxon>Asparagales</taxon>
        <taxon>Orchidaceae</taxon>
        <taxon>Orchidoideae</taxon>
        <taxon>Orchideae</taxon>
        <taxon>Orchidinae</taxon>
        <taxon>Platanthera</taxon>
    </lineage>
</organism>
<comment type="caution">
    <text evidence="1">The sequence shown here is derived from an EMBL/GenBank/DDBJ whole genome shotgun (WGS) entry which is preliminary data.</text>
</comment>
<reference evidence="1 2" key="1">
    <citation type="journal article" date="2022" name="Nat. Plants">
        <title>Genomes of leafy and leafless Platanthera orchids illuminate the evolution of mycoheterotrophy.</title>
        <authorList>
            <person name="Li M.H."/>
            <person name="Liu K.W."/>
            <person name="Li Z."/>
            <person name="Lu H.C."/>
            <person name="Ye Q.L."/>
            <person name="Zhang D."/>
            <person name="Wang J.Y."/>
            <person name="Li Y.F."/>
            <person name="Zhong Z.M."/>
            <person name="Liu X."/>
            <person name="Yu X."/>
            <person name="Liu D.K."/>
            <person name="Tu X.D."/>
            <person name="Liu B."/>
            <person name="Hao Y."/>
            <person name="Liao X.Y."/>
            <person name="Jiang Y.T."/>
            <person name="Sun W.H."/>
            <person name="Chen J."/>
            <person name="Chen Y.Q."/>
            <person name="Ai Y."/>
            <person name="Zhai J.W."/>
            <person name="Wu S.S."/>
            <person name="Zhou Z."/>
            <person name="Hsiao Y.Y."/>
            <person name="Wu W.L."/>
            <person name="Chen Y.Y."/>
            <person name="Lin Y.F."/>
            <person name="Hsu J.L."/>
            <person name="Li C.Y."/>
            <person name="Wang Z.W."/>
            <person name="Zhao X."/>
            <person name="Zhong W.Y."/>
            <person name="Ma X.K."/>
            <person name="Ma L."/>
            <person name="Huang J."/>
            <person name="Chen G.Z."/>
            <person name="Huang M.Z."/>
            <person name="Huang L."/>
            <person name="Peng D.H."/>
            <person name="Luo Y.B."/>
            <person name="Zou S.Q."/>
            <person name="Chen S.P."/>
            <person name="Lan S."/>
            <person name="Tsai W.C."/>
            <person name="Van de Peer Y."/>
            <person name="Liu Z.J."/>
        </authorList>
    </citation>
    <scope>NUCLEOTIDE SEQUENCE [LARGE SCALE GENOMIC DNA]</scope>
    <source>
        <strain evidence="1">Lor288</strain>
    </source>
</reference>
<gene>
    <name evidence="1" type="ORF">KSP40_PGU002254</name>
</gene>
<sequence length="150" mass="16963">MAPFSSGASLAGEMEGEILARAFGEPPLAVRALFHVISVSWGFLRGASILFQNSLDLFDPPTSSPPDQIWSLHAANFLAINDYNKELDLPFWKRENRDEGFLNCSLIQMERAMGRFAGFMEARHRLARSLIKLIFFSDLIVDFSMSYHFV</sequence>